<protein>
    <submittedName>
        <fullName evidence="2">LysM peptidoglycan-binding domain-containing protein</fullName>
    </submittedName>
</protein>
<dbReference type="SUPFAM" id="SSF51445">
    <property type="entry name" value="(Trans)glycosidases"/>
    <property type="match status" value="1"/>
</dbReference>
<dbReference type="CDD" id="cd00118">
    <property type="entry name" value="LysM"/>
    <property type="match status" value="2"/>
</dbReference>
<dbReference type="PANTHER" id="PTHR33734:SF22">
    <property type="entry name" value="MEMBRANE-BOUND LYTIC MUREIN TRANSGLYCOSYLASE D"/>
    <property type="match status" value="1"/>
</dbReference>
<dbReference type="RefSeq" id="WP_386044285.1">
    <property type="nucleotide sequence ID" value="NZ_JBHUIO010000002.1"/>
</dbReference>
<reference evidence="3" key="1">
    <citation type="journal article" date="2019" name="Int. J. Syst. Evol. Microbiol.">
        <title>The Global Catalogue of Microorganisms (GCM) 10K type strain sequencing project: providing services to taxonomists for standard genome sequencing and annotation.</title>
        <authorList>
            <consortium name="The Broad Institute Genomics Platform"/>
            <consortium name="The Broad Institute Genome Sequencing Center for Infectious Disease"/>
            <person name="Wu L."/>
            <person name="Ma J."/>
        </authorList>
    </citation>
    <scope>NUCLEOTIDE SEQUENCE [LARGE SCALE GENOMIC DNA]</scope>
    <source>
        <strain evidence="3">CGMCC 1.13574</strain>
    </source>
</reference>
<dbReference type="PROSITE" id="PS51782">
    <property type="entry name" value="LYSM"/>
    <property type="match status" value="2"/>
</dbReference>
<dbReference type="InterPro" id="IPR036779">
    <property type="entry name" value="LysM_dom_sf"/>
</dbReference>
<evidence type="ECO:0000313" key="3">
    <source>
        <dbReference type="Proteomes" id="UP001597343"/>
    </source>
</evidence>
<dbReference type="Gene3D" id="3.10.350.10">
    <property type="entry name" value="LysM domain"/>
    <property type="match status" value="2"/>
</dbReference>
<dbReference type="SMART" id="SM00257">
    <property type="entry name" value="LysM"/>
    <property type="match status" value="2"/>
</dbReference>
<dbReference type="Proteomes" id="UP001597343">
    <property type="component" value="Unassembled WGS sequence"/>
</dbReference>
<dbReference type="InterPro" id="IPR029070">
    <property type="entry name" value="Chitinase_insertion_sf"/>
</dbReference>
<dbReference type="InterPro" id="IPR017853">
    <property type="entry name" value="GH"/>
</dbReference>
<name>A0ABW4ZTB0_9BACL</name>
<dbReference type="Gene3D" id="3.20.20.80">
    <property type="entry name" value="Glycosidases"/>
    <property type="match status" value="1"/>
</dbReference>
<comment type="caution">
    <text evidence="2">The sequence shown here is derived from an EMBL/GenBank/DDBJ whole genome shotgun (WGS) entry which is preliminary data.</text>
</comment>
<accession>A0ABW4ZTB0</accession>
<dbReference type="SUPFAM" id="SSF54106">
    <property type="entry name" value="LysM domain"/>
    <property type="match status" value="2"/>
</dbReference>
<proteinExistence type="predicted"/>
<evidence type="ECO:0000313" key="2">
    <source>
        <dbReference type="EMBL" id="MFD2169238.1"/>
    </source>
</evidence>
<dbReference type="Gene3D" id="3.10.50.10">
    <property type="match status" value="1"/>
</dbReference>
<feature type="domain" description="LysM" evidence="1">
    <location>
        <begin position="2"/>
        <end position="46"/>
    </location>
</feature>
<dbReference type="Pfam" id="PF01476">
    <property type="entry name" value="LysM"/>
    <property type="match status" value="2"/>
</dbReference>
<dbReference type="InterPro" id="IPR018392">
    <property type="entry name" value="LysM"/>
</dbReference>
<organism evidence="2 3">
    <name type="scientific">Tumebacillus lipolyticus</name>
    <dbReference type="NCBI Taxonomy" id="1280370"/>
    <lineage>
        <taxon>Bacteria</taxon>
        <taxon>Bacillati</taxon>
        <taxon>Bacillota</taxon>
        <taxon>Bacilli</taxon>
        <taxon>Bacillales</taxon>
        <taxon>Alicyclobacillaceae</taxon>
        <taxon>Tumebacillus</taxon>
    </lineage>
</organism>
<keyword evidence="3" id="KW-1185">Reference proteome</keyword>
<gene>
    <name evidence="2" type="ORF">ACFSOY_04285</name>
</gene>
<feature type="domain" description="LysM" evidence="1">
    <location>
        <begin position="78"/>
        <end position="121"/>
    </location>
</feature>
<dbReference type="PANTHER" id="PTHR33734">
    <property type="entry name" value="LYSM DOMAIN-CONTAINING GPI-ANCHORED PROTEIN 2"/>
    <property type="match status" value="1"/>
</dbReference>
<evidence type="ECO:0000259" key="1">
    <source>
        <dbReference type="PROSITE" id="PS51782"/>
    </source>
</evidence>
<sequence>MHLYHVKPGDTLQSVAHQHRITTAALRAFNSLPQASYLLPGHALLIPSRLTASDLADDVDSGADSYATYVATDTDSYATYRVQAGDTLRSIGERFRVPLTWIALCNHLSDRSLEAGELLLIPASSSQARGTKKKLGLLCLSPSRLPEDTSRPITFQGRSGLRVDAAGNLHLPALPDRQDGDEKLLLLCSLDGAANILADVAKAILTSEEAQARLLDRLGTCLRLADAHGVIFDWQSVRREDEPAYLRFVKEAGRRLRPIGHRTGLLLFASSTCFRRASLLAELGRQIDLLLVEPVANSSAESPPPPLIGTEDTRRALQTATATFPAEKTWLVLRPSAVFVQRGQAVQHLSQQQAIDVAYLHGSPLIRDEASELTWYRFPNIEEGHSVWLEDIQSFVRKLEILEQMKLQGIALWEVGGYFPDAWRYLYEQYEVLMDEAEGHK</sequence>
<dbReference type="EMBL" id="JBHUIO010000002">
    <property type="protein sequence ID" value="MFD2169238.1"/>
    <property type="molecule type" value="Genomic_DNA"/>
</dbReference>